<sequence>MQVMPGFAWARSRRFGMYRLDREVSHRFLCCALYQVSPSGFCLPGILMRVSLLLLLSVCLCHQEDRHGTIWTLCHRDGETNIWRKGRSDSTTPMVITITITITTKEWREE</sequence>
<name>A0ACD1IA66_9EURO</name>
<organism evidence="1 2">
    <name type="scientific">Aspergillus costaricaensis CBS 115574</name>
    <dbReference type="NCBI Taxonomy" id="1448317"/>
    <lineage>
        <taxon>Eukaryota</taxon>
        <taxon>Fungi</taxon>
        <taxon>Dikarya</taxon>
        <taxon>Ascomycota</taxon>
        <taxon>Pezizomycotina</taxon>
        <taxon>Eurotiomycetes</taxon>
        <taxon>Eurotiomycetidae</taxon>
        <taxon>Eurotiales</taxon>
        <taxon>Aspergillaceae</taxon>
        <taxon>Aspergillus</taxon>
        <taxon>Aspergillus subgen. Circumdati</taxon>
    </lineage>
</organism>
<proteinExistence type="predicted"/>
<keyword evidence="2" id="KW-1185">Reference proteome</keyword>
<dbReference type="EMBL" id="KZ824555">
    <property type="protein sequence ID" value="RAK87455.1"/>
    <property type="molecule type" value="Genomic_DNA"/>
</dbReference>
<gene>
    <name evidence="1" type="ORF">BO79DRAFT_30992</name>
</gene>
<accession>A0ACD1IA66</accession>
<protein>
    <submittedName>
        <fullName evidence="1">Uncharacterized protein</fullName>
    </submittedName>
</protein>
<evidence type="ECO:0000313" key="1">
    <source>
        <dbReference type="EMBL" id="RAK87455.1"/>
    </source>
</evidence>
<evidence type="ECO:0000313" key="2">
    <source>
        <dbReference type="Proteomes" id="UP000249748"/>
    </source>
</evidence>
<dbReference type="Proteomes" id="UP000249748">
    <property type="component" value="Unassembled WGS sequence"/>
</dbReference>
<reference evidence="1" key="1">
    <citation type="submission" date="2018-02" db="EMBL/GenBank/DDBJ databases">
        <title>The genomes of Aspergillus section Nigri reveals drivers in fungal speciation.</title>
        <authorList>
            <consortium name="DOE Joint Genome Institute"/>
            <person name="Vesth T.C."/>
            <person name="Nybo J."/>
            <person name="Theobald S."/>
            <person name="Brandl J."/>
            <person name="Frisvad J.C."/>
            <person name="Nielsen K.F."/>
            <person name="Lyhne E.K."/>
            <person name="Kogle M.E."/>
            <person name="Kuo A."/>
            <person name="Riley R."/>
            <person name="Clum A."/>
            <person name="Nolan M."/>
            <person name="Lipzen A."/>
            <person name="Salamov A."/>
            <person name="Henrissat B."/>
            <person name="Wiebenga A."/>
            <person name="De vries R.P."/>
            <person name="Grigoriev I.V."/>
            <person name="Mortensen U.H."/>
            <person name="Andersen M.R."/>
            <person name="Baker S.E."/>
        </authorList>
    </citation>
    <scope>NUCLEOTIDE SEQUENCE</scope>
    <source>
        <strain evidence="1">CBS 115574</strain>
    </source>
</reference>